<keyword evidence="2" id="KW-0689">Ribosomal protein</keyword>
<dbReference type="GO" id="GO:0003735">
    <property type="term" value="F:structural constituent of ribosome"/>
    <property type="evidence" value="ECO:0007669"/>
    <property type="project" value="InterPro"/>
</dbReference>
<evidence type="ECO:0000313" key="7">
    <source>
        <dbReference type="Proteomes" id="UP000054324"/>
    </source>
</evidence>
<evidence type="ECO:0000313" key="6">
    <source>
        <dbReference type="EMBL" id="KER31745.1"/>
    </source>
</evidence>
<dbReference type="GO" id="GO:1990904">
    <property type="term" value="C:ribonucleoprotein complex"/>
    <property type="evidence" value="ECO:0007669"/>
    <property type="project" value="UniProtKB-KW"/>
</dbReference>
<dbReference type="InterPro" id="IPR013005">
    <property type="entry name" value="Ribosomal_uL4-like"/>
</dbReference>
<name>A0A075A7V0_OPIVI</name>
<dbReference type="Pfam" id="PF00573">
    <property type="entry name" value="Ribosomal_L4"/>
    <property type="match status" value="1"/>
</dbReference>
<protein>
    <recommendedName>
        <fullName evidence="4">Large ribosomal subunit protein uL4m</fullName>
    </recommendedName>
</protein>
<accession>A0A075A7V0</accession>
<keyword evidence="3" id="KW-0687">Ribonucleoprotein</keyword>
<reference evidence="6 7" key="1">
    <citation type="submission" date="2013-11" db="EMBL/GenBank/DDBJ databases">
        <title>Opisthorchis viverrini - life in the bile duct.</title>
        <authorList>
            <person name="Young N.D."/>
            <person name="Nagarajan N."/>
            <person name="Lin S.J."/>
            <person name="Korhonen P.K."/>
            <person name="Jex A.R."/>
            <person name="Hall R.S."/>
            <person name="Safavi-Hemami H."/>
            <person name="Kaewkong W."/>
            <person name="Bertrand D."/>
            <person name="Gao S."/>
            <person name="Seet Q."/>
            <person name="Wongkham S."/>
            <person name="Teh B.T."/>
            <person name="Wongkham C."/>
            <person name="Intapan P.M."/>
            <person name="Maleewong W."/>
            <person name="Yang X."/>
            <person name="Hu M."/>
            <person name="Wang Z."/>
            <person name="Hofmann A."/>
            <person name="Sternberg P.W."/>
            <person name="Tan P."/>
            <person name="Wang J."/>
            <person name="Gasser R.B."/>
        </authorList>
    </citation>
    <scope>NUCLEOTIDE SEQUENCE [LARGE SCALE GENOMIC DNA]</scope>
</reference>
<dbReference type="STRING" id="6198.A0A075A7V0"/>
<evidence type="ECO:0000256" key="4">
    <source>
        <dbReference type="ARBA" id="ARBA00040565"/>
    </source>
</evidence>
<dbReference type="Gene3D" id="3.40.1370.10">
    <property type="match status" value="1"/>
</dbReference>
<dbReference type="Proteomes" id="UP000054324">
    <property type="component" value="Unassembled WGS sequence"/>
</dbReference>
<dbReference type="InterPro" id="IPR002136">
    <property type="entry name" value="Ribosomal_uL4"/>
</dbReference>
<dbReference type="InterPro" id="IPR023574">
    <property type="entry name" value="Ribosomal_uL4_dom_sf"/>
</dbReference>
<proteinExistence type="inferred from homology"/>
<dbReference type="GO" id="GO:0006412">
    <property type="term" value="P:translation"/>
    <property type="evidence" value="ECO:0007669"/>
    <property type="project" value="InterPro"/>
</dbReference>
<evidence type="ECO:0000256" key="3">
    <source>
        <dbReference type="ARBA" id="ARBA00023274"/>
    </source>
</evidence>
<evidence type="ECO:0000256" key="1">
    <source>
        <dbReference type="ARBA" id="ARBA00010528"/>
    </source>
</evidence>
<feature type="compositionally biased region" description="Polar residues" evidence="5">
    <location>
        <begin position="108"/>
        <end position="124"/>
    </location>
</feature>
<sequence length="516" mass="57678">MPGDVPYGLPQSPLCLALCSVESTKNCFSACADTQFHLASDGVGWSCGGGLEDSVAGSPTKTWSYPRGWISPFMVALISILFQFFRSTFVPKLLRQSFQGFETDASKPETTTHSTDKANTNANSSPLITARNLAKSAYCSPGRQPRQAWLETLKPGPHVPSLHPPVGMVDLHPDVFAATPRLDLVHQNLYWQAHYRMTDWRCITTRAELPYRSQRKPWPQKGTGRARHGNRRTHIWVGGGQCKGPRGPESFFFTPPFEVRLAGLLTMLSVKHTQDDLHIVDNFDLSEALERQAKEVALEASVAALEDLEFDDPLSAGARTHALRLSKAMNESAIYLRQLVDERRWGPSVLFITDVDLDPTFWLANKGEQNYPNLDNVSDLAITLGCSAYANFVEAELQPEAVLHQTEAVCPRATHPGRGLTLMPLHGLNVWSLVQHNTVVFTLNALDRLEERLLRAQRTIHRQDFVPWTPPAPADCLVAVEDELTREADEDQLTYRGRRHFSGPIGSYYWKRVTVS</sequence>
<dbReference type="PANTHER" id="PTHR10746">
    <property type="entry name" value="50S RIBOSOMAL PROTEIN L4"/>
    <property type="match status" value="1"/>
</dbReference>
<dbReference type="PANTHER" id="PTHR10746:SF6">
    <property type="entry name" value="LARGE RIBOSOMAL SUBUNIT PROTEIN UL4M"/>
    <property type="match status" value="1"/>
</dbReference>
<feature type="region of interest" description="Disordered" evidence="5">
    <location>
        <begin position="104"/>
        <end position="124"/>
    </location>
</feature>
<dbReference type="AlphaFoldDB" id="A0A075A7V0"/>
<organism evidence="6 7">
    <name type="scientific">Opisthorchis viverrini</name>
    <name type="common">Southeast Asian liver fluke</name>
    <dbReference type="NCBI Taxonomy" id="6198"/>
    <lineage>
        <taxon>Eukaryota</taxon>
        <taxon>Metazoa</taxon>
        <taxon>Spiralia</taxon>
        <taxon>Lophotrochozoa</taxon>
        <taxon>Platyhelminthes</taxon>
        <taxon>Trematoda</taxon>
        <taxon>Digenea</taxon>
        <taxon>Opisthorchiida</taxon>
        <taxon>Opisthorchiata</taxon>
        <taxon>Opisthorchiidae</taxon>
        <taxon>Opisthorchis</taxon>
    </lineage>
</organism>
<comment type="similarity">
    <text evidence="1">Belongs to the universal ribosomal protein uL4 family.</text>
</comment>
<dbReference type="SUPFAM" id="SSF52166">
    <property type="entry name" value="Ribosomal protein L4"/>
    <property type="match status" value="1"/>
</dbReference>
<dbReference type="OrthoDB" id="275876at2759"/>
<dbReference type="EMBL" id="KL596642">
    <property type="protein sequence ID" value="KER31745.1"/>
    <property type="molecule type" value="Genomic_DNA"/>
</dbReference>
<gene>
    <name evidence="6" type="ORF">T265_02108</name>
</gene>
<dbReference type="RefSeq" id="XP_009164531.1">
    <property type="nucleotide sequence ID" value="XM_009166267.1"/>
</dbReference>
<keyword evidence="7" id="KW-1185">Reference proteome</keyword>
<dbReference type="KEGG" id="ovi:T265_02108"/>
<evidence type="ECO:0000256" key="2">
    <source>
        <dbReference type="ARBA" id="ARBA00022980"/>
    </source>
</evidence>
<evidence type="ECO:0000256" key="5">
    <source>
        <dbReference type="SAM" id="MobiDB-lite"/>
    </source>
</evidence>
<dbReference type="GeneID" id="20316296"/>
<dbReference type="GO" id="GO:0005840">
    <property type="term" value="C:ribosome"/>
    <property type="evidence" value="ECO:0007669"/>
    <property type="project" value="UniProtKB-KW"/>
</dbReference>
<dbReference type="CTD" id="20316296"/>